<dbReference type="NCBIfam" id="TIGR00877">
    <property type="entry name" value="purD"/>
    <property type="match status" value="1"/>
</dbReference>
<gene>
    <name evidence="10" type="primary">purD</name>
    <name evidence="13" type="ORF">CLV57_3030</name>
</gene>
<evidence type="ECO:0000256" key="6">
    <source>
        <dbReference type="ARBA" id="ARBA00022840"/>
    </source>
</evidence>
<dbReference type="InterPro" id="IPR011761">
    <property type="entry name" value="ATP-grasp"/>
</dbReference>
<evidence type="ECO:0000256" key="2">
    <source>
        <dbReference type="ARBA" id="ARBA00013255"/>
    </source>
</evidence>
<dbReference type="SUPFAM" id="SSF51246">
    <property type="entry name" value="Rudiment single hybrid motif"/>
    <property type="match status" value="1"/>
</dbReference>
<dbReference type="InterPro" id="IPR000115">
    <property type="entry name" value="PRibGlycinamide_synth"/>
</dbReference>
<dbReference type="GO" id="GO:0006189">
    <property type="term" value="P:'de novo' IMP biosynthetic process"/>
    <property type="evidence" value="ECO:0007669"/>
    <property type="project" value="UniProtKB-UniRule"/>
</dbReference>
<protein>
    <recommendedName>
        <fullName evidence="2 10">Phosphoribosylamine--glycine ligase</fullName>
        <ecNumber evidence="2 10">6.3.4.13</ecNumber>
    </recommendedName>
    <alternativeName>
        <fullName evidence="10">GARS</fullName>
    </alternativeName>
    <alternativeName>
        <fullName evidence="8 10">Glycinamide ribonucleotide synthetase</fullName>
    </alternativeName>
    <alternativeName>
        <fullName evidence="9 10">Phosphoribosylglycinamide synthetase</fullName>
    </alternativeName>
</protein>
<dbReference type="PANTHER" id="PTHR43472">
    <property type="entry name" value="PHOSPHORIBOSYLAMINE--GLYCINE LIGASE"/>
    <property type="match status" value="1"/>
</dbReference>
<evidence type="ECO:0000256" key="4">
    <source>
        <dbReference type="ARBA" id="ARBA00022741"/>
    </source>
</evidence>
<evidence type="ECO:0000256" key="10">
    <source>
        <dbReference type="HAMAP-Rule" id="MF_00138"/>
    </source>
</evidence>
<dbReference type="InterPro" id="IPR011054">
    <property type="entry name" value="Rudment_hybrid_motif"/>
</dbReference>
<dbReference type="AlphaFoldDB" id="A0A2H9VNJ2"/>
<reference evidence="13 14" key="1">
    <citation type="submission" date="2017-11" db="EMBL/GenBank/DDBJ databases">
        <title>Genomic Encyclopedia of Archaeal and Bacterial Type Strains, Phase II (KMG-II): From Individual Species to Whole Genera.</title>
        <authorList>
            <person name="Goeker M."/>
        </authorList>
    </citation>
    <scope>NUCLEOTIDE SEQUENCE [LARGE SCALE GENOMIC DNA]</scope>
    <source>
        <strain evidence="13 14">DSM 28175</strain>
    </source>
</reference>
<dbReference type="InterPro" id="IPR037123">
    <property type="entry name" value="PRibGlycinamide_synth_C_sf"/>
</dbReference>
<evidence type="ECO:0000256" key="8">
    <source>
        <dbReference type="ARBA" id="ARBA00042242"/>
    </source>
</evidence>
<name>A0A2H9VNJ2_9SPHI</name>
<dbReference type="OrthoDB" id="9807240at2"/>
<dbReference type="UniPathway" id="UPA00074">
    <property type="reaction ID" value="UER00125"/>
</dbReference>
<keyword evidence="5 10" id="KW-0658">Purine biosynthesis</keyword>
<dbReference type="Proteomes" id="UP000242687">
    <property type="component" value="Unassembled WGS sequence"/>
</dbReference>
<dbReference type="RefSeq" id="WP_100342196.1">
    <property type="nucleotide sequence ID" value="NZ_PGFJ01000002.1"/>
</dbReference>
<evidence type="ECO:0000256" key="1">
    <source>
        <dbReference type="ARBA" id="ARBA00005174"/>
    </source>
</evidence>
<comment type="similarity">
    <text evidence="7 10">Belongs to the GARS family.</text>
</comment>
<keyword evidence="4 11" id="KW-0547">Nucleotide-binding</keyword>
<dbReference type="GO" id="GO:0005524">
    <property type="term" value="F:ATP binding"/>
    <property type="evidence" value="ECO:0007669"/>
    <property type="project" value="UniProtKB-UniRule"/>
</dbReference>
<evidence type="ECO:0000256" key="3">
    <source>
        <dbReference type="ARBA" id="ARBA00022598"/>
    </source>
</evidence>
<dbReference type="GO" id="GO:0046872">
    <property type="term" value="F:metal ion binding"/>
    <property type="evidence" value="ECO:0007669"/>
    <property type="project" value="InterPro"/>
</dbReference>
<dbReference type="InterPro" id="IPR013815">
    <property type="entry name" value="ATP_grasp_subdomain_1"/>
</dbReference>
<dbReference type="Gene3D" id="3.90.600.10">
    <property type="entry name" value="Phosphoribosylglycinamide synthetase, C-terminal domain"/>
    <property type="match status" value="1"/>
</dbReference>
<dbReference type="SMART" id="SM01210">
    <property type="entry name" value="GARS_C"/>
    <property type="match status" value="1"/>
</dbReference>
<organism evidence="13 14">
    <name type="scientific">Mucilaginibacter auburnensis</name>
    <dbReference type="NCBI Taxonomy" id="1457233"/>
    <lineage>
        <taxon>Bacteria</taxon>
        <taxon>Pseudomonadati</taxon>
        <taxon>Bacteroidota</taxon>
        <taxon>Sphingobacteriia</taxon>
        <taxon>Sphingobacteriales</taxon>
        <taxon>Sphingobacteriaceae</taxon>
        <taxon>Mucilaginibacter</taxon>
    </lineage>
</organism>
<comment type="catalytic activity">
    <reaction evidence="10">
        <text>5-phospho-beta-D-ribosylamine + glycine + ATP = N(1)-(5-phospho-beta-D-ribosyl)glycinamide + ADP + phosphate + H(+)</text>
        <dbReference type="Rhea" id="RHEA:17453"/>
        <dbReference type="ChEBI" id="CHEBI:15378"/>
        <dbReference type="ChEBI" id="CHEBI:30616"/>
        <dbReference type="ChEBI" id="CHEBI:43474"/>
        <dbReference type="ChEBI" id="CHEBI:57305"/>
        <dbReference type="ChEBI" id="CHEBI:58681"/>
        <dbReference type="ChEBI" id="CHEBI:143788"/>
        <dbReference type="ChEBI" id="CHEBI:456216"/>
        <dbReference type="EC" id="6.3.4.13"/>
    </reaction>
</comment>
<dbReference type="Pfam" id="PF02843">
    <property type="entry name" value="GARS_C"/>
    <property type="match status" value="1"/>
</dbReference>
<dbReference type="EMBL" id="PGFJ01000002">
    <property type="protein sequence ID" value="PJJ79891.1"/>
    <property type="molecule type" value="Genomic_DNA"/>
</dbReference>
<dbReference type="Gene3D" id="3.40.50.20">
    <property type="match status" value="1"/>
</dbReference>
<evidence type="ECO:0000256" key="11">
    <source>
        <dbReference type="PROSITE-ProRule" id="PRU00409"/>
    </source>
</evidence>
<dbReference type="SUPFAM" id="SSF52440">
    <property type="entry name" value="PreATP-grasp domain"/>
    <property type="match status" value="1"/>
</dbReference>
<dbReference type="Gene3D" id="3.30.470.20">
    <property type="entry name" value="ATP-grasp fold, B domain"/>
    <property type="match status" value="1"/>
</dbReference>
<comment type="pathway">
    <text evidence="1 10">Purine metabolism; IMP biosynthesis via de novo pathway; N(1)-(5-phospho-D-ribosyl)glycinamide from 5-phospho-alpha-D-ribose 1-diphosphate: step 2/2.</text>
</comment>
<dbReference type="SMART" id="SM01209">
    <property type="entry name" value="GARS_A"/>
    <property type="match status" value="1"/>
</dbReference>
<accession>A0A2H9VNJ2</accession>
<evidence type="ECO:0000313" key="13">
    <source>
        <dbReference type="EMBL" id="PJJ79891.1"/>
    </source>
</evidence>
<dbReference type="PROSITE" id="PS50975">
    <property type="entry name" value="ATP_GRASP"/>
    <property type="match status" value="1"/>
</dbReference>
<dbReference type="PANTHER" id="PTHR43472:SF1">
    <property type="entry name" value="PHOSPHORIBOSYLAMINE--GLYCINE LIGASE, CHLOROPLASTIC"/>
    <property type="match status" value="1"/>
</dbReference>
<dbReference type="InterPro" id="IPR020561">
    <property type="entry name" value="PRibGlycinamid_synth_ATP-grasp"/>
</dbReference>
<evidence type="ECO:0000259" key="12">
    <source>
        <dbReference type="PROSITE" id="PS50975"/>
    </source>
</evidence>
<dbReference type="InterPro" id="IPR020560">
    <property type="entry name" value="PRibGlycinamide_synth_C-dom"/>
</dbReference>
<dbReference type="InterPro" id="IPR016185">
    <property type="entry name" value="PreATP-grasp_dom_sf"/>
</dbReference>
<keyword evidence="3 10" id="KW-0436">Ligase</keyword>
<comment type="caution">
    <text evidence="13">The sequence shown here is derived from an EMBL/GenBank/DDBJ whole genome shotgun (WGS) entry which is preliminary data.</text>
</comment>
<keyword evidence="14" id="KW-1185">Reference proteome</keyword>
<dbReference type="GO" id="GO:0004637">
    <property type="term" value="F:phosphoribosylamine-glycine ligase activity"/>
    <property type="evidence" value="ECO:0007669"/>
    <property type="project" value="UniProtKB-UniRule"/>
</dbReference>
<evidence type="ECO:0000256" key="9">
    <source>
        <dbReference type="ARBA" id="ARBA00042864"/>
    </source>
</evidence>
<evidence type="ECO:0000313" key="14">
    <source>
        <dbReference type="Proteomes" id="UP000242687"/>
    </source>
</evidence>
<dbReference type="Gene3D" id="3.30.1490.20">
    <property type="entry name" value="ATP-grasp fold, A domain"/>
    <property type="match status" value="1"/>
</dbReference>
<dbReference type="Pfam" id="PF01071">
    <property type="entry name" value="GARS_A"/>
    <property type="match status" value="1"/>
</dbReference>
<keyword evidence="6 11" id="KW-0067">ATP-binding</keyword>
<feature type="domain" description="ATP-grasp" evidence="12">
    <location>
        <begin position="111"/>
        <end position="319"/>
    </location>
</feature>
<proteinExistence type="inferred from homology"/>
<sequence length="425" mass="45660">MNILIIGSGGRESAFAWKLSQSQQCSQIFIAPGNAGTGQYGTNVNIAVTDFEGIKQFALANAVDMVLVGPEEPLVKGIHDFFLADEQVKHIPVIGPQAEGAQLEGSKDFSKQFMSRHNIPAAASQTFTQETLQEGLAFVATIGLPVVLKADGLAAGKGVLICTTVEEAQLELVEMLSNAKFGAASSKVVVEQFLRGIELSVFVLTDGDNYKILPSAKDYKRIGEGDTGLNTGGMGSISPVPFADETFIKKVEDRVIIPTIEGLKKDGIPYKGFIFIGLMNCDGDPYMIEYNCRMGDPETESVMLRIETDLVELLQGVADGNLNEKELSISDKVAVTVVCVAGGYPGEYLKNKVISGIENVRGSQVFHAGTSFNADGEVITTGGRVLAITTLQDNLFNALQQATADASRIYYDGVYFRKDIGFDLI</sequence>
<evidence type="ECO:0000256" key="5">
    <source>
        <dbReference type="ARBA" id="ARBA00022755"/>
    </source>
</evidence>
<evidence type="ECO:0000256" key="7">
    <source>
        <dbReference type="ARBA" id="ARBA00038345"/>
    </source>
</evidence>
<dbReference type="EC" id="6.3.4.13" evidence="2 10"/>
<dbReference type="SUPFAM" id="SSF56059">
    <property type="entry name" value="Glutathione synthetase ATP-binding domain-like"/>
    <property type="match status" value="1"/>
</dbReference>
<dbReference type="HAMAP" id="MF_00138">
    <property type="entry name" value="GARS"/>
    <property type="match status" value="1"/>
</dbReference>
<dbReference type="GO" id="GO:0009113">
    <property type="term" value="P:purine nucleobase biosynthetic process"/>
    <property type="evidence" value="ECO:0007669"/>
    <property type="project" value="InterPro"/>
</dbReference>
<dbReference type="InterPro" id="IPR020562">
    <property type="entry name" value="PRibGlycinamide_synth_N"/>
</dbReference>
<dbReference type="Pfam" id="PF02844">
    <property type="entry name" value="GARS_N"/>
    <property type="match status" value="1"/>
</dbReference>